<sequence length="126" mass="13824">EEEAAASPKQEEEGSSSDTCSSSSPPSSIAQDVCVLPLFSFGLTDPPARHHHELPSSAPLRQQLCCQPPKRLHDGSTEASSFRVIHFLSHLSSHREAATPKSPHPDPEFRVRIGRGLWELPQLLLQ</sequence>
<feature type="region of interest" description="Disordered" evidence="1">
    <location>
        <begin position="1"/>
        <end position="28"/>
    </location>
</feature>
<feature type="non-terminal residue" evidence="2">
    <location>
        <position position="126"/>
    </location>
</feature>
<name>A0A1A8C1P4_NOTKA</name>
<proteinExistence type="predicted"/>
<dbReference type="EMBL" id="HADZ01008835">
    <property type="protein sequence ID" value="SBP72776.1"/>
    <property type="molecule type" value="Transcribed_RNA"/>
</dbReference>
<dbReference type="AlphaFoldDB" id="A0A1A8C1P4"/>
<organism evidence="2">
    <name type="scientific">Nothobranchius kadleci</name>
    <name type="common">African annual killifish</name>
    <dbReference type="NCBI Taxonomy" id="1051664"/>
    <lineage>
        <taxon>Eukaryota</taxon>
        <taxon>Metazoa</taxon>
        <taxon>Chordata</taxon>
        <taxon>Craniata</taxon>
        <taxon>Vertebrata</taxon>
        <taxon>Euteleostomi</taxon>
        <taxon>Actinopterygii</taxon>
        <taxon>Neopterygii</taxon>
        <taxon>Teleostei</taxon>
        <taxon>Neoteleostei</taxon>
        <taxon>Acanthomorphata</taxon>
        <taxon>Ovalentaria</taxon>
        <taxon>Atherinomorphae</taxon>
        <taxon>Cyprinodontiformes</taxon>
        <taxon>Nothobranchiidae</taxon>
        <taxon>Nothobranchius</taxon>
    </lineage>
</organism>
<accession>A0A1A8C1P4</accession>
<feature type="non-terminal residue" evidence="2">
    <location>
        <position position="1"/>
    </location>
</feature>
<protein>
    <submittedName>
        <fullName evidence="2">Synapsin III</fullName>
    </submittedName>
</protein>
<feature type="compositionally biased region" description="Low complexity" evidence="1">
    <location>
        <begin position="16"/>
        <end position="28"/>
    </location>
</feature>
<reference evidence="2" key="1">
    <citation type="submission" date="2016-05" db="EMBL/GenBank/DDBJ databases">
        <authorList>
            <person name="Lavstsen T."/>
            <person name="Jespersen J.S."/>
        </authorList>
    </citation>
    <scope>NUCLEOTIDE SEQUENCE</scope>
    <source>
        <tissue evidence="2">Brain</tissue>
    </source>
</reference>
<evidence type="ECO:0000256" key="1">
    <source>
        <dbReference type="SAM" id="MobiDB-lite"/>
    </source>
</evidence>
<evidence type="ECO:0000313" key="2">
    <source>
        <dbReference type="EMBL" id="SBP72776.1"/>
    </source>
</evidence>
<reference evidence="2" key="2">
    <citation type="submission" date="2016-06" db="EMBL/GenBank/DDBJ databases">
        <title>The genome of a short-lived fish provides insights into sex chromosome evolution and the genetic control of aging.</title>
        <authorList>
            <person name="Reichwald K."/>
            <person name="Felder M."/>
            <person name="Petzold A."/>
            <person name="Koch P."/>
            <person name="Groth M."/>
            <person name="Platzer M."/>
        </authorList>
    </citation>
    <scope>NUCLEOTIDE SEQUENCE</scope>
    <source>
        <tissue evidence="2">Brain</tissue>
    </source>
</reference>
<gene>
    <name evidence="2" type="primary">SYN3</name>
</gene>